<dbReference type="InterPro" id="IPR051069">
    <property type="entry name" value="ACDS_complex_subunit"/>
</dbReference>
<dbReference type="PANTHER" id="PTHR36214:SF3">
    <property type="entry name" value="ACETYL-COA DECARBONYLASE_SYNTHASE COMPLEX SUBUNIT GAMMA"/>
    <property type="match status" value="1"/>
</dbReference>
<evidence type="ECO:0000313" key="7">
    <source>
        <dbReference type="Proteomes" id="UP000001784"/>
    </source>
</evidence>
<dbReference type="OrthoDB" id="9793312at2"/>
<dbReference type="GO" id="GO:0051539">
    <property type="term" value="F:4 iron, 4 sulfur cluster binding"/>
    <property type="evidence" value="ECO:0007669"/>
    <property type="project" value="UniProtKB-KW"/>
</dbReference>
<sequence length="173" mass="19808">MLLKGYRKEVVRPECRPEAQSVHCVAHLDEDIGEVIPYLNAVLGGFQFTKDPLCVSFKVHGKLIAVHPRKIAVNALRDEEEGDRILEWLKREINDAWERRAEIEPRFEGAPKPKVIEILRFLPKTNCRQCGQPTCMVFATQVADGGRGPENCPPLTREQRETLASYLERFQLE</sequence>
<dbReference type="Gene3D" id="1.10.15.40">
    <property type="entry name" value="Electron transport complex subunit B, putative Fe-S cluster"/>
    <property type="match status" value="1"/>
</dbReference>
<evidence type="ECO:0000256" key="3">
    <source>
        <dbReference type="ARBA" id="ARBA00023004"/>
    </source>
</evidence>
<keyword evidence="7" id="KW-1185">Reference proteome</keyword>
<protein>
    <submittedName>
        <fullName evidence="6">Fe-S cluster domain protein</fullName>
    </submittedName>
</protein>
<accession>A0LPB8</accession>
<evidence type="ECO:0000256" key="1">
    <source>
        <dbReference type="ARBA" id="ARBA00022485"/>
    </source>
</evidence>
<dbReference type="KEGG" id="sfu:Sfum_3600"/>
<reference evidence="6 7" key="1">
    <citation type="submission" date="2006-10" db="EMBL/GenBank/DDBJ databases">
        <title>Complete sequence of Syntrophobacter fumaroxidans MPOB.</title>
        <authorList>
            <consortium name="US DOE Joint Genome Institute"/>
            <person name="Copeland A."/>
            <person name="Lucas S."/>
            <person name="Lapidus A."/>
            <person name="Barry K."/>
            <person name="Detter J.C."/>
            <person name="Glavina del Rio T."/>
            <person name="Hammon N."/>
            <person name="Israni S."/>
            <person name="Pitluck S."/>
            <person name="Goltsman E.G."/>
            <person name="Martinez M."/>
            <person name="Schmutz J."/>
            <person name="Larimer F."/>
            <person name="Land M."/>
            <person name="Hauser L."/>
            <person name="Kyrpides N."/>
            <person name="Kim E."/>
            <person name="Boone D.R."/>
            <person name="Brockman F."/>
            <person name="Culley D."/>
            <person name="Ferry J."/>
            <person name="Gunsalus R."/>
            <person name="McInerney M.J."/>
            <person name="Morrison M."/>
            <person name="Plugge C."/>
            <person name="Rohlin L."/>
            <person name="Scholten J."/>
            <person name="Sieber J."/>
            <person name="Stams A.J.M."/>
            <person name="Worm P."/>
            <person name="Henstra A.M."/>
            <person name="Richardson P."/>
        </authorList>
    </citation>
    <scope>NUCLEOTIDE SEQUENCE [LARGE SCALE GENOMIC DNA]</scope>
    <source>
        <strain evidence="7">DSM 10017 / MPOB</strain>
    </source>
</reference>
<keyword evidence="4" id="KW-0411">Iron-sulfur</keyword>
<dbReference type="RefSeq" id="WP_011700395.1">
    <property type="nucleotide sequence ID" value="NC_008554.1"/>
</dbReference>
<dbReference type="AlphaFoldDB" id="A0LPB8"/>
<evidence type="ECO:0000256" key="2">
    <source>
        <dbReference type="ARBA" id="ARBA00022723"/>
    </source>
</evidence>
<evidence type="ECO:0000313" key="6">
    <source>
        <dbReference type="EMBL" id="ABK19270.1"/>
    </source>
</evidence>
<dbReference type="Pfam" id="PF04060">
    <property type="entry name" value="FeS"/>
    <property type="match status" value="1"/>
</dbReference>
<dbReference type="EMBL" id="CP000478">
    <property type="protein sequence ID" value="ABK19270.1"/>
    <property type="molecule type" value="Genomic_DNA"/>
</dbReference>
<proteinExistence type="predicted"/>
<dbReference type="GO" id="GO:0046872">
    <property type="term" value="F:metal ion binding"/>
    <property type="evidence" value="ECO:0007669"/>
    <property type="project" value="UniProtKB-KW"/>
</dbReference>
<feature type="domain" description="4Fe-4S" evidence="5">
    <location>
        <begin position="110"/>
        <end position="169"/>
    </location>
</feature>
<dbReference type="PANTHER" id="PTHR36214">
    <property type="match status" value="1"/>
</dbReference>
<organism evidence="6 7">
    <name type="scientific">Syntrophobacter fumaroxidans (strain DSM 10017 / MPOB)</name>
    <dbReference type="NCBI Taxonomy" id="335543"/>
    <lineage>
        <taxon>Bacteria</taxon>
        <taxon>Pseudomonadati</taxon>
        <taxon>Thermodesulfobacteriota</taxon>
        <taxon>Syntrophobacteria</taxon>
        <taxon>Syntrophobacterales</taxon>
        <taxon>Syntrophobacteraceae</taxon>
        <taxon>Syntrophobacter</taxon>
    </lineage>
</organism>
<keyword evidence="1" id="KW-0004">4Fe-4S</keyword>
<evidence type="ECO:0000256" key="4">
    <source>
        <dbReference type="ARBA" id="ARBA00023014"/>
    </source>
</evidence>
<dbReference type="eggNOG" id="COG4871">
    <property type="taxonomic scope" value="Bacteria"/>
</dbReference>
<dbReference type="HOGENOM" id="CLU_127723_0_0_7"/>
<dbReference type="PROSITE" id="PS51656">
    <property type="entry name" value="4FE4S"/>
    <property type="match status" value="1"/>
</dbReference>
<evidence type="ECO:0000259" key="5">
    <source>
        <dbReference type="PROSITE" id="PS51656"/>
    </source>
</evidence>
<name>A0LPB8_SYNFM</name>
<dbReference type="InterPro" id="IPR007202">
    <property type="entry name" value="4Fe-4S_dom"/>
</dbReference>
<keyword evidence="3" id="KW-0408">Iron</keyword>
<dbReference type="STRING" id="335543.Sfum_3600"/>
<keyword evidence="2" id="KW-0479">Metal-binding</keyword>
<gene>
    <name evidence="6" type="ordered locus">Sfum_3600</name>
</gene>
<dbReference type="Proteomes" id="UP000001784">
    <property type="component" value="Chromosome"/>
</dbReference>
<dbReference type="InParanoid" id="A0LPB8"/>